<evidence type="ECO:0000259" key="12">
    <source>
        <dbReference type="Pfam" id="PF01266"/>
    </source>
</evidence>
<dbReference type="FunFam" id="3.50.50.60:FF:000102">
    <property type="entry name" value="Glycerol-3-phosphate dehydrogenase"/>
    <property type="match status" value="1"/>
</dbReference>
<name>A0A485LYN0_9ZZZZ</name>
<dbReference type="SUPFAM" id="SSF51905">
    <property type="entry name" value="FAD/NAD(P)-binding domain"/>
    <property type="match status" value="1"/>
</dbReference>
<dbReference type="InterPro" id="IPR007419">
    <property type="entry name" value="BFD-like_2Fe2S-bd_dom"/>
</dbReference>
<dbReference type="GO" id="GO:0006072">
    <property type="term" value="P:glycerol-3-phosphate metabolic process"/>
    <property type="evidence" value="ECO:0007669"/>
    <property type="project" value="InterPro"/>
</dbReference>
<sequence>MFYGESGYMIKTDVVIIGGGATGCGIARDLALRGIHHYLVEKGDFANGATGACHGLLHSGARYAVTDPEAARECISENAILRRIARKCVEPTGGLFVRLPGDSKRYRDTFLSNCEEAGISTEVLSASRALDLVPELNPSIEEAVVVPDCSIDPFRLCMLNAFTSRHKGGGILTHHKVIDIIRERGRCTGVKVLDRFTSQIKEIRAKIIINATGAWGDTIARMGGSDAPMTLSKGSLIISNHRLTNMVINRLRPPSDGDIIVPNEAVCLAGTTSIPVDDPDAVEVDPREVDLVATQAEQMLPRFGTTRLIRAYTGVRPLLKAEASDSRSISRGFKIIDHKNGMFSILGGKLSTYRLMAEKTVDAVVEEFGIKARCKTADIPLDGQDELSGYPLSKRLKDIDNIVCECELVDRTQVENAINSLGIQYIGDIQHRTRLGMGPCQGGFCTYRALGIMQETGRLTPDESIEILKEFLQRRFRGIRPALWGDQLREEQLVESIYLGILNMGQRA</sequence>
<evidence type="ECO:0000256" key="6">
    <source>
        <dbReference type="ARBA" id="ARBA00011331"/>
    </source>
</evidence>
<dbReference type="InterPro" id="IPR041854">
    <property type="entry name" value="BFD-like_2Fe2S-bd_dom_sf"/>
</dbReference>
<dbReference type="PANTHER" id="PTHR11985:SF15">
    <property type="entry name" value="GLYCEROL-3-PHOSPHATE DEHYDROGENASE, MITOCHONDRIAL"/>
    <property type="match status" value="1"/>
</dbReference>
<evidence type="ECO:0000256" key="8">
    <source>
        <dbReference type="ARBA" id="ARBA00022630"/>
    </source>
</evidence>
<dbReference type="Pfam" id="PF04324">
    <property type="entry name" value="Fer2_BFD"/>
    <property type="match status" value="1"/>
</dbReference>
<dbReference type="PANTHER" id="PTHR11985">
    <property type="entry name" value="GLYCEROL-3-PHOSPHATE DEHYDROGENASE"/>
    <property type="match status" value="1"/>
</dbReference>
<reference evidence="14" key="1">
    <citation type="submission" date="2019-03" db="EMBL/GenBank/DDBJ databases">
        <authorList>
            <person name="Hao L."/>
        </authorList>
    </citation>
    <scope>NUCLEOTIDE SEQUENCE</scope>
</reference>
<dbReference type="GO" id="GO:0019563">
    <property type="term" value="P:glycerol catabolic process"/>
    <property type="evidence" value="ECO:0007669"/>
    <property type="project" value="UniProtKB-UniPathway"/>
</dbReference>
<dbReference type="UniPathway" id="UPA00618">
    <property type="reaction ID" value="UER00673"/>
</dbReference>
<dbReference type="GO" id="GO:0004368">
    <property type="term" value="F:glycerol-3-phosphate dehydrogenase (quinone) activity"/>
    <property type="evidence" value="ECO:0007669"/>
    <property type="project" value="UniProtKB-EC"/>
</dbReference>
<evidence type="ECO:0000256" key="1">
    <source>
        <dbReference type="ARBA" id="ARBA00001917"/>
    </source>
</evidence>
<dbReference type="CDD" id="cd19946">
    <property type="entry name" value="GlpA-like_Fer2_BFD-like"/>
    <property type="match status" value="1"/>
</dbReference>
<dbReference type="Gene3D" id="1.10.10.1100">
    <property type="entry name" value="BFD-like [2Fe-2S]-binding domain"/>
    <property type="match status" value="1"/>
</dbReference>
<dbReference type="Pfam" id="PF01266">
    <property type="entry name" value="DAO"/>
    <property type="match status" value="1"/>
</dbReference>
<evidence type="ECO:0000256" key="3">
    <source>
        <dbReference type="ARBA" id="ARBA00004202"/>
    </source>
</evidence>
<evidence type="ECO:0000256" key="10">
    <source>
        <dbReference type="ARBA" id="ARBA00023002"/>
    </source>
</evidence>
<evidence type="ECO:0000256" key="7">
    <source>
        <dbReference type="ARBA" id="ARBA00022475"/>
    </source>
</evidence>
<protein>
    <submittedName>
        <fullName evidence="14">Anaerobic glycerol-3-phosphate dehydrogenase subunit A</fullName>
        <ecNumber evidence="14">1.1.5.3</ecNumber>
    </submittedName>
</protein>
<comment type="cofactor">
    <cofactor evidence="1">
        <name>FMN</name>
        <dbReference type="ChEBI" id="CHEBI:58210"/>
    </cofactor>
</comment>
<keyword evidence="7" id="KW-1003">Cell membrane</keyword>
<evidence type="ECO:0000259" key="13">
    <source>
        <dbReference type="Pfam" id="PF04324"/>
    </source>
</evidence>
<dbReference type="Gene3D" id="3.50.50.60">
    <property type="entry name" value="FAD/NAD(P)-binding domain"/>
    <property type="match status" value="3"/>
</dbReference>
<dbReference type="InterPro" id="IPR006076">
    <property type="entry name" value="FAD-dep_OxRdtase"/>
</dbReference>
<dbReference type="EC" id="1.1.5.3" evidence="14"/>
<dbReference type="NCBIfam" id="NF008313">
    <property type="entry name" value="PRK11101.1"/>
    <property type="match status" value="1"/>
</dbReference>
<keyword evidence="11" id="KW-0472">Membrane</keyword>
<dbReference type="PRINTS" id="PR01001">
    <property type="entry name" value="FADG3PDH"/>
</dbReference>
<evidence type="ECO:0000256" key="9">
    <source>
        <dbReference type="ARBA" id="ARBA00022827"/>
    </source>
</evidence>
<feature type="domain" description="BFD-like [2Fe-2S]-binding" evidence="13">
    <location>
        <begin position="402"/>
        <end position="455"/>
    </location>
</feature>
<keyword evidence="8" id="KW-0285">Flavoprotein</keyword>
<dbReference type="InterPro" id="IPR000447">
    <property type="entry name" value="G3P_DH_FAD-dep"/>
</dbReference>
<dbReference type="EMBL" id="CAADRM010000067">
    <property type="protein sequence ID" value="VFU13096.1"/>
    <property type="molecule type" value="Genomic_DNA"/>
</dbReference>
<gene>
    <name evidence="14" type="primary">glpA</name>
    <name evidence="14" type="ORF">SCFA_1590002</name>
</gene>
<comment type="cofactor">
    <cofactor evidence="2">
        <name>FAD</name>
        <dbReference type="ChEBI" id="CHEBI:57692"/>
    </cofactor>
</comment>
<feature type="domain" description="FAD dependent oxidoreductase" evidence="12">
    <location>
        <begin position="13"/>
        <end position="321"/>
    </location>
</feature>
<keyword evidence="9" id="KW-0274">FAD</keyword>
<comment type="subunit">
    <text evidence="6">Composed of a catalytic GlpA/B dimer and of membrane bound GlpC.</text>
</comment>
<accession>A0A485LYN0</accession>
<evidence type="ECO:0000256" key="5">
    <source>
        <dbReference type="ARBA" id="ARBA00007330"/>
    </source>
</evidence>
<dbReference type="AlphaFoldDB" id="A0A485LYN0"/>
<comment type="pathway">
    <text evidence="4">Polyol metabolism; glycerol degradation via glycerol kinase pathway; glycerone phosphate from sn-glycerol 3-phosphate (anaerobic route): step 1/1.</text>
</comment>
<comment type="similarity">
    <text evidence="5">Belongs to the FAD-dependent glycerol-3-phosphate dehydrogenase family.</text>
</comment>
<dbReference type="PROSITE" id="PS00978">
    <property type="entry name" value="FAD_G3PDH_2"/>
    <property type="match status" value="1"/>
</dbReference>
<dbReference type="InterPro" id="IPR036188">
    <property type="entry name" value="FAD/NAD-bd_sf"/>
</dbReference>
<evidence type="ECO:0000313" key="14">
    <source>
        <dbReference type="EMBL" id="VFU13096.1"/>
    </source>
</evidence>
<evidence type="ECO:0000256" key="4">
    <source>
        <dbReference type="ARBA" id="ARBA00005157"/>
    </source>
</evidence>
<proteinExistence type="inferred from homology"/>
<evidence type="ECO:0000256" key="11">
    <source>
        <dbReference type="ARBA" id="ARBA00023136"/>
    </source>
</evidence>
<keyword evidence="10 14" id="KW-0560">Oxidoreductase</keyword>
<organism evidence="14">
    <name type="scientific">anaerobic digester metagenome</name>
    <dbReference type="NCBI Taxonomy" id="1263854"/>
    <lineage>
        <taxon>unclassified sequences</taxon>
        <taxon>metagenomes</taxon>
        <taxon>ecological metagenomes</taxon>
    </lineage>
</organism>
<evidence type="ECO:0000256" key="2">
    <source>
        <dbReference type="ARBA" id="ARBA00001974"/>
    </source>
</evidence>
<dbReference type="PROSITE" id="PS00977">
    <property type="entry name" value="FAD_G3PDH_1"/>
    <property type="match status" value="1"/>
</dbReference>
<dbReference type="GO" id="GO:0005886">
    <property type="term" value="C:plasma membrane"/>
    <property type="evidence" value="ECO:0007669"/>
    <property type="project" value="UniProtKB-SubCell"/>
</dbReference>
<comment type="subcellular location">
    <subcellularLocation>
        <location evidence="3">Cell membrane</location>
        <topology evidence="3">Peripheral membrane protein</topology>
    </subcellularLocation>
</comment>